<dbReference type="AlphaFoldDB" id="A0A4Y2V268"/>
<reference evidence="1 2" key="1">
    <citation type="journal article" date="2019" name="Sci. Rep.">
        <title>Orb-weaving spider Araneus ventricosus genome elucidates the spidroin gene catalogue.</title>
        <authorList>
            <person name="Kono N."/>
            <person name="Nakamura H."/>
            <person name="Ohtoshi R."/>
            <person name="Moran D.A.P."/>
            <person name="Shinohara A."/>
            <person name="Yoshida Y."/>
            <person name="Fujiwara M."/>
            <person name="Mori M."/>
            <person name="Tomita M."/>
            <person name="Arakawa K."/>
        </authorList>
    </citation>
    <scope>NUCLEOTIDE SEQUENCE [LARGE SCALE GENOMIC DNA]</scope>
</reference>
<protein>
    <submittedName>
        <fullName evidence="1">Uncharacterized protein</fullName>
    </submittedName>
</protein>
<proteinExistence type="predicted"/>
<organism evidence="1 2">
    <name type="scientific">Araneus ventricosus</name>
    <name type="common">Orbweaver spider</name>
    <name type="synonym">Epeira ventricosa</name>
    <dbReference type="NCBI Taxonomy" id="182803"/>
    <lineage>
        <taxon>Eukaryota</taxon>
        <taxon>Metazoa</taxon>
        <taxon>Ecdysozoa</taxon>
        <taxon>Arthropoda</taxon>
        <taxon>Chelicerata</taxon>
        <taxon>Arachnida</taxon>
        <taxon>Araneae</taxon>
        <taxon>Araneomorphae</taxon>
        <taxon>Entelegynae</taxon>
        <taxon>Araneoidea</taxon>
        <taxon>Araneidae</taxon>
        <taxon>Araneus</taxon>
    </lineage>
</organism>
<name>A0A4Y2V268_ARAVE</name>
<dbReference type="EMBL" id="BGPR01041667">
    <property type="protein sequence ID" value="GBO17980.1"/>
    <property type="molecule type" value="Genomic_DNA"/>
</dbReference>
<dbReference type="Proteomes" id="UP000499080">
    <property type="component" value="Unassembled WGS sequence"/>
</dbReference>
<accession>A0A4Y2V268</accession>
<gene>
    <name evidence="1" type="ORF">AVEN_272431_1</name>
</gene>
<comment type="caution">
    <text evidence="1">The sequence shown here is derived from an EMBL/GenBank/DDBJ whole genome shotgun (WGS) entry which is preliminary data.</text>
</comment>
<evidence type="ECO:0000313" key="1">
    <source>
        <dbReference type="EMBL" id="GBO17980.1"/>
    </source>
</evidence>
<sequence length="181" mass="21007">MPTYKPELLHHRTWSQGVQRLTVETNLSCRIKPSLNRVRRSGLKNFKAGNSKMVRMVRSSSFSYCPTWVVLSNDSTRRDKSFAFVMESSLNRVRDRVLKIFKAVELKMVEWFEKYSTDYTCRSKFRVDILVVPDIGLKSPESKASRINRKVLLFSSHVGRKVSNDSYSSRPEPCYKICLTA</sequence>
<keyword evidence="2" id="KW-1185">Reference proteome</keyword>
<evidence type="ECO:0000313" key="2">
    <source>
        <dbReference type="Proteomes" id="UP000499080"/>
    </source>
</evidence>